<evidence type="ECO:0000313" key="3">
    <source>
        <dbReference type="EMBL" id="MBZ7986495.1"/>
    </source>
</evidence>
<organism evidence="3 4">
    <name type="scientific">Campylobacter canadensis</name>
    <dbReference type="NCBI Taxonomy" id="449520"/>
    <lineage>
        <taxon>Bacteria</taxon>
        <taxon>Pseudomonadati</taxon>
        <taxon>Campylobacterota</taxon>
        <taxon>Epsilonproteobacteria</taxon>
        <taxon>Campylobacterales</taxon>
        <taxon>Campylobacteraceae</taxon>
        <taxon>Campylobacter</taxon>
    </lineage>
</organism>
<dbReference type="NCBIfam" id="TIGR01414">
    <property type="entry name" value="autotrans_barl"/>
    <property type="match status" value="1"/>
</dbReference>
<keyword evidence="4" id="KW-1185">Reference proteome</keyword>
<dbReference type="Pfam" id="PF03797">
    <property type="entry name" value="Autotransporter"/>
    <property type="match status" value="1"/>
</dbReference>
<dbReference type="PROSITE" id="PS51208">
    <property type="entry name" value="AUTOTRANSPORTER"/>
    <property type="match status" value="1"/>
</dbReference>
<accession>A0ABS7WR78</accession>
<dbReference type="InterPro" id="IPR005546">
    <property type="entry name" value="Autotransporte_beta"/>
</dbReference>
<name>A0ABS7WR78_9BACT</name>
<keyword evidence="1" id="KW-0732">Signal</keyword>
<feature type="chain" id="PRO_5045994081" evidence="1">
    <location>
        <begin position="23"/>
        <end position="350"/>
    </location>
</feature>
<evidence type="ECO:0000259" key="2">
    <source>
        <dbReference type="PROSITE" id="PS51208"/>
    </source>
</evidence>
<comment type="caution">
    <text evidence="3">The sequence shown here is derived from an EMBL/GenBank/DDBJ whole genome shotgun (WGS) entry which is preliminary data.</text>
</comment>
<evidence type="ECO:0000256" key="1">
    <source>
        <dbReference type="SAM" id="SignalP"/>
    </source>
</evidence>
<proteinExistence type="predicted"/>
<gene>
    <name evidence="3" type="ORF">AVCANL283_00015</name>
</gene>
<dbReference type="RefSeq" id="WP_224325052.1">
    <property type="nucleotide sequence ID" value="NZ_JACGBB010000001.1"/>
</dbReference>
<dbReference type="SUPFAM" id="SSF103515">
    <property type="entry name" value="Autotransporter"/>
    <property type="match status" value="1"/>
</dbReference>
<dbReference type="EMBL" id="JACGBB010000001">
    <property type="protein sequence ID" value="MBZ7986495.1"/>
    <property type="molecule type" value="Genomic_DNA"/>
</dbReference>
<sequence length="350" mass="39562">MNKNILFSTLCAAFLFSTFANAQEATNGTNDENGVVNEETNVDENAWNSIAATNELRNKYKNKINKANAALSQNIIAIELEKNNMTKRLGEIRNLNGQTGYWARAYGGLAKYENYKDRYAAIQIGADKSPDNERFYGFLLGYLHQKTTQSLSSDSFSAGFYYSRLFNSGVFVDMVAKYIRTTTKLSNDPTLEVDNLKFSSNSFLSSFELGYRYEQSENFYIEPSAEVILGYAGENNINTNNVRLHSDSYAIFDLKPQLFFGSKINEDFSFRLGGGAYFSLANNKTLIGLNNKIDNVDTKIKSNSRYFTSAQIAYNDGNDGRWSFEFEKGFSGKTIKQDYGVNLNYRLTFN</sequence>
<dbReference type="Gene3D" id="2.40.128.130">
    <property type="entry name" value="Autotransporter beta-domain"/>
    <property type="match status" value="1"/>
</dbReference>
<feature type="domain" description="Autotransporter" evidence="2">
    <location>
        <begin position="94"/>
        <end position="349"/>
    </location>
</feature>
<dbReference type="SMART" id="SM00869">
    <property type="entry name" value="Autotransporter"/>
    <property type="match status" value="1"/>
</dbReference>
<protein>
    <submittedName>
        <fullName evidence="3">Autotransporter outer membrane beta-barrel domain-containing protein</fullName>
    </submittedName>
</protein>
<evidence type="ECO:0000313" key="4">
    <source>
        <dbReference type="Proteomes" id="UP000786183"/>
    </source>
</evidence>
<dbReference type="Proteomes" id="UP000786183">
    <property type="component" value="Unassembled WGS sequence"/>
</dbReference>
<reference evidence="3 4" key="1">
    <citation type="submission" date="2020-07" db="EMBL/GenBank/DDBJ databases">
        <title>Transfer of Campylobacter canadensis to the novel genus Avispirillum gen. nov., that also includes two novel species recovered from migratory waterfowl: Avispirillum anseris sp. nov. and Avispirillum brantae sp. nov.</title>
        <authorList>
            <person name="Miller W.G."/>
            <person name="Chapman M.H."/>
            <person name="Yee E."/>
            <person name="Inglis G.D."/>
        </authorList>
    </citation>
    <scope>NUCLEOTIDE SEQUENCE [LARGE SCALE GENOMIC DNA]</scope>
    <source>
        <strain evidence="3 4">L283</strain>
    </source>
</reference>
<dbReference type="InterPro" id="IPR006315">
    <property type="entry name" value="OM_autotransptr_brl_dom"/>
</dbReference>
<feature type="signal peptide" evidence="1">
    <location>
        <begin position="1"/>
        <end position="22"/>
    </location>
</feature>
<dbReference type="InterPro" id="IPR036709">
    <property type="entry name" value="Autotransporte_beta_dom_sf"/>
</dbReference>